<dbReference type="EMBL" id="CP060714">
    <property type="protein sequence ID" value="QNN58049.1"/>
    <property type="molecule type" value="Genomic_DNA"/>
</dbReference>
<feature type="transmembrane region" description="Helical" evidence="6">
    <location>
        <begin position="206"/>
        <end position="226"/>
    </location>
</feature>
<evidence type="ECO:0000259" key="7">
    <source>
        <dbReference type="Pfam" id="PF01895"/>
    </source>
</evidence>
<evidence type="ECO:0000256" key="3">
    <source>
        <dbReference type="ARBA" id="ARBA00022692"/>
    </source>
</evidence>
<gene>
    <name evidence="8" type="ORF">H9K76_04040</name>
</gene>
<evidence type="ECO:0000256" key="5">
    <source>
        <dbReference type="ARBA" id="ARBA00023136"/>
    </source>
</evidence>
<dbReference type="SUPFAM" id="SSF109755">
    <property type="entry name" value="PhoU-like"/>
    <property type="match status" value="1"/>
</dbReference>
<accession>A0A7G9RR24</accession>
<keyword evidence="2" id="KW-1003">Cell membrane</keyword>
<organism evidence="8 9">
    <name type="scientific">Diaphorobacter ruginosibacter</name>
    <dbReference type="NCBI Taxonomy" id="1715720"/>
    <lineage>
        <taxon>Bacteria</taxon>
        <taxon>Pseudomonadati</taxon>
        <taxon>Pseudomonadota</taxon>
        <taxon>Betaproteobacteria</taxon>
        <taxon>Burkholderiales</taxon>
        <taxon>Comamonadaceae</taxon>
        <taxon>Diaphorobacter</taxon>
    </lineage>
</organism>
<dbReference type="GO" id="GO:0044341">
    <property type="term" value="P:sodium-dependent phosphate transport"/>
    <property type="evidence" value="ECO:0007669"/>
    <property type="project" value="InterPro"/>
</dbReference>
<proteinExistence type="predicted"/>
<dbReference type="GO" id="GO:0005436">
    <property type="term" value="F:sodium:phosphate symporter activity"/>
    <property type="evidence" value="ECO:0007669"/>
    <property type="project" value="InterPro"/>
</dbReference>
<dbReference type="PANTHER" id="PTHR10010:SF39">
    <property type="entry name" value="PHOU DOMAIN-CONTAINING PROTEIN"/>
    <property type="match status" value="1"/>
</dbReference>
<evidence type="ECO:0000256" key="4">
    <source>
        <dbReference type="ARBA" id="ARBA00022989"/>
    </source>
</evidence>
<dbReference type="KEGG" id="drg:H9K76_04040"/>
<evidence type="ECO:0000256" key="6">
    <source>
        <dbReference type="SAM" id="Phobius"/>
    </source>
</evidence>
<protein>
    <submittedName>
        <fullName evidence="8">Na/Pi cotransporter family protein</fullName>
    </submittedName>
</protein>
<dbReference type="InterPro" id="IPR026022">
    <property type="entry name" value="PhoU_dom"/>
</dbReference>
<name>A0A7G9RR24_9BURK</name>
<keyword evidence="5 6" id="KW-0472">Membrane</keyword>
<evidence type="ECO:0000256" key="1">
    <source>
        <dbReference type="ARBA" id="ARBA00004651"/>
    </source>
</evidence>
<dbReference type="InterPro" id="IPR004633">
    <property type="entry name" value="NaPi_cotrn-rel/YqeW-like"/>
</dbReference>
<dbReference type="NCBIfam" id="NF037997">
    <property type="entry name" value="Na_Pi_symport"/>
    <property type="match status" value="1"/>
</dbReference>
<dbReference type="RefSeq" id="WP_187598294.1">
    <property type="nucleotide sequence ID" value="NZ_CP060714.1"/>
</dbReference>
<feature type="transmembrane region" description="Helical" evidence="6">
    <location>
        <begin position="98"/>
        <end position="121"/>
    </location>
</feature>
<comment type="subcellular location">
    <subcellularLocation>
        <location evidence="1">Cell membrane</location>
        <topology evidence="1">Multi-pass membrane protein</topology>
    </subcellularLocation>
</comment>
<dbReference type="InterPro" id="IPR003841">
    <property type="entry name" value="Na/Pi_transpt"/>
</dbReference>
<dbReference type="Pfam" id="PF01895">
    <property type="entry name" value="PhoU"/>
    <property type="match status" value="1"/>
</dbReference>
<dbReference type="Proteomes" id="UP000515811">
    <property type="component" value="Chromosome"/>
</dbReference>
<dbReference type="GO" id="GO:0005886">
    <property type="term" value="C:plasma membrane"/>
    <property type="evidence" value="ECO:0007669"/>
    <property type="project" value="UniProtKB-SubCell"/>
</dbReference>
<keyword evidence="9" id="KW-1185">Reference proteome</keyword>
<feature type="transmembrane region" description="Helical" evidence="6">
    <location>
        <begin position="66"/>
        <end position="86"/>
    </location>
</feature>
<dbReference type="NCBIfam" id="TIGR00704">
    <property type="entry name" value="NaPi_cotrn_rel"/>
    <property type="match status" value="1"/>
</dbReference>
<feature type="transmembrane region" description="Helical" evidence="6">
    <location>
        <begin position="175"/>
        <end position="200"/>
    </location>
</feature>
<feature type="domain" description="PhoU" evidence="7">
    <location>
        <begin position="342"/>
        <end position="422"/>
    </location>
</feature>
<evidence type="ECO:0000313" key="8">
    <source>
        <dbReference type="EMBL" id="QNN58049.1"/>
    </source>
</evidence>
<keyword evidence="3 6" id="KW-0812">Transmembrane</keyword>
<dbReference type="PANTHER" id="PTHR10010">
    <property type="entry name" value="SOLUTE CARRIER FAMILY 34 SODIUM PHOSPHATE , MEMBER 2-RELATED"/>
    <property type="match status" value="1"/>
</dbReference>
<evidence type="ECO:0000256" key="2">
    <source>
        <dbReference type="ARBA" id="ARBA00022475"/>
    </source>
</evidence>
<sequence>MKHLLNLLAAIALLVWGSHLVRTGVLRVFGANLRSLLARSMGNRFTAALSGMGVTALVQSSTATSLMTSSFVGQGLIALPAALAVMRGADVGTALMSVLFSVDLSWLSPVFILVGVVLFVTRQASTAGRVGRVLIGLGLMLLALEMVVQASGPMLASPLIKAMLTSISSDITLELFMGCVLAVMAYSSLAIVLLISAMAASHVVPLDVALGLVLGANLGSGLLAVMTTAKSAVEVRQVTVGNMVFKILGVLIMSPFIGMWMKYVQPYLPGEAHGVVLFHLAYNVIISVGFIGFTQWVADLMTRLMPKPVEDKHKRPQHLDPSALSTPSLAISCAAREALYQADVVETMLTGILDVIQKNDEQLALRIRKMDDEVDQLYSSIKYYLTKISREALGEEESKRWADIIGFTINMEQIGDIIERIIIDIEDKKIKKGRKFSEAGMAEITELHTRLLGNLRLGMSVFLNGNVRDAKRLLEEKVRFRDLERTYSSTHLARLSDNTVQSIETSSLHIDLISELKRINSLICSIAYPILESAGELVPSRVKAINEAAAQAAPAPQHEGA</sequence>
<dbReference type="AlphaFoldDB" id="A0A7G9RR24"/>
<feature type="transmembrane region" description="Helical" evidence="6">
    <location>
        <begin position="238"/>
        <end position="260"/>
    </location>
</feature>
<evidence type="ECO:0000313" key="9">
    <source>
        <dbReference type="Proteomes" id="UP000515811"/>
    </source>
</evidence>
<dbReference type="Gene3D" id="1.20.58.220">
    <property type="entry name" value="Phosphate transport system protein phou homolog 2, domain 2"/>
    <property type="match status" value="1"/>
</dbReference>
<feature type="transmembrane region" description="Helical" evidence="6">
    <location>
        <begin position="280"/>
        <end position="298"/>
    </location>
</feature>
<keyword evidence="4 6" id="KW-1133">Transmembrane helix</keyword>
<feature type="transmembrane region" description="Helical" evidence="6">
    <location>
        <begin position="133"/>
        <end position="155"/>
    </location>
</feature>
<reference evidence="8 9" key="1">
    <citation type="submission" date="2020-08" db="EMBL/GenBank/DDBJ databases">
        <title>Genome sequence of Diaphorobacter ruginosibacter DSM 27467T.</title>
        <authorList>
            <person name="Hyun D.-W."/>
            <person name="Bae J.-W."/>
        </authorList>
    </citation>
    <scope>NUCLEOTIDE SEQUENCE [LARGE SCALE GENOMIC DNA]</scope>
    <source>
        <strain evidence="8 9">DSM 27467</strain>
    </source>
</reference>
<dbReference type="Pfam" id="PF02690">
    <property type="entry name" value="Na_Pi_cotrans"/>
    <property type="match status" value="1"/>
</dbReference>
<dbReference type="InterPro" id="IPR038078">
    <property type="entry name" value="PhoU-like_sf"/>
</dbReference>